<evidence type="ECO:0000256" key="1">
    <source>
        <dbReference type="SAM" id="SignalP"/>
    </source>
</evidence>
<dbReference type="EMBL" id="CP097511">
    <property type="protein sequence ID" value="URE44068.1"/>
    <property type="molecule type" value="Genomic_DNA"/>
</dbReference>
<feature type="signal peptide" evidence="1">
    <location>
        <begin position="1"/>
        <end position="24"/>
    </location>
</feature>
<name>A0A9E7I7G9_9LILI</name>
<accession>A0A9E7I7G9</accession>
<evidence type="ECO:0000313" key="3">
    <source>
        <dbReference type="Proteomes" id="UP001055439"/>
    </source>
</evidence>
<keyword evidence="1" id="KW-0732">Signal</keyword>
<gene>
    <name evidence="2" type="ORF">MUK42_13948</name>
</gene>
<sequence>MWNERTSSMGSFVLISMMTQVALLLEEQRHQSYVMALKVNAPPIGSFIPLRTSIDLITMLDMS</sequence>
<dbReference type="Proteomes" id="UP001055439">
    <property type="component" value="Chromosome 9"/>
</dbReference>
<evidence type="ECO:0000313" key="2">
    <source>
        <dbReference type="EMBL" id="URE44068.1"/>
    </source>
</evidence>
<dbReference type="AlphaFoldDB" id="A0A9E7I7G9"/>
<keyword evidence="3" id="KW-1185">Reference proteome</keyword>
<proteinExistence type="predicted"/>
<feature type="chain" id="PRO_5039425610" evidence="1">
    <location>
        <begin position="25"/>
        <end position="63"/>
    </location>
</feature>
<reference evidence="2" key="1">
    <citation type="submission" date="2022-05" db="EMBL/GenBank/DDBJ databases">
        <title>The Musa troglodytarum L. genome provides insights into the mechanism of non-climacteric behaviour and enrichment of carotenoids.</title>
        <authorList>
            <person name="Wang J."/>
        </authorList>
    </citation>
    <scope>NUCLEOTIDE SEQUENCE</scope>
    <source>
        <tissue evidence="2">Leaf</tissue>
    </source>
</reference>
<organism evidence="2 3">
    <name type="scientific">Musa troglodytarum</name>
    <name type="common">fe'i banana</name>
    <dbReference type="NCBI Taxonomy" id="320322"/>
    <lineage>
        <taxon>Eukaryota</taxon>
        <taxon>Viridiplantae</taxon>
        <taxon>Streptophyta</taxon>
        <taxon>Embryophyta</taxon>
        <taxon>Tracheophyta</taxon>
        <taxon>Spermatophyta</taxon>
        <taxon>Magnoliopsida</taxon>
        <taxon>Liliopsida</taxon>
        <taxon>Zingiberales</taxon>
        <taxon>Musaceae</taxon>
        <taxon>Musa</taxon>
    </lineage>
</organism>
<protein>
    <submittedName>
        <fullName evidence="2">Uncharacterized protein</fullName>
    </submittedName>
</protein>